<dbReference type="Proteomes" id="UP000004846">
    <property type="component" value="Unassembled WGS sequence"/>
</dbReference>
<accession>A0A125W4L8</accession>
<name>A0A125W4L8_ENTFL</name>
<evidence type="ECO:0000313" key="2">
    <source>
        <dbReference type="Proteomes" id="UP000004846"/>
    </source>
</evidence>
<dbReference type="HOGENOM" id="CLU_2259407_0_0_9"/>
<reference evidence="2" key="1">
    <citation type="submission" date="2010-07" db="EMBL/GenBank/DDBJ databases">
        <authorList>
            <person name="Weinstock G."/>
            <person name="Sodergren E."/>
            <person name="Clifton S."/>
            <person name="Fulton L."/>
            <person name="Fulton B."/>
            <person name="Courtney L."/>
            <person name="Fronick C."/>
            <person name="Harrison M."/>
            <person name="Strong C."/>
            <person name="Farmer C."/>
            <person name="Delahaunty K."/>
            <person name="Markovic C."/>
            <person name="Hall O."/>
            <person name="Minx P."/>
            <person name="Tomlinson C."/>
            <person name="Mitreva M."/>
            <person name="Hou S."/>
            <person name="Chen J."/>
            <person name="Wollam A."/>
            <person name="Pepin K.H."/>
            <person name="Johnson M."/>
            <person name="Bhonagiri V."/>
            <person name="Zhang X."/>
            <person name="Suruliraj S."/>
            <person name="Warren W."/>
            <person name="Chinwalla A."/>
            <person name="Mardis E.R."/>
            <person name="Wilson R.K."/>
        </authorList>
    </citation>
    <scope>NUCLEOTIDE SEQUENCE [LARGE SCALE GENOMIC DNA]</scope>
    <source>
        <strain evidence="2">TX4248</strain>
    </source>
</reference>
<comment type="caution">
    <text evidence="1">The sequence shown here is derived from an EMBL/GenBank/DDBJ whole genome shotgun (WGS) entry which is preliminary data.</text>
</comment>
<dbReference type="EMBL" id="AEBR01000073">
    <property type="protein sequence ID" value="EFM82203.1"/>
    <property type="molecule type" value="Genomic_DNA"/>
</dbReference>
<proteinExistence type="predicted"/>
<sequence>MIRKSDKIRAWELQMMSQKIRVLSGLSTGPTVTVMEIGKSWLDHEPLYNKLSAAIYHNNNLIHLSKDDEGYSYNAEQYEKAVNDFWKINAENFNEPCEKRPVY</sequence>
<gene>
    <name evidence="1" type="ORF">HMPREF9498_02214</name>
</gene>
<dbReference type="RefSeq" id="WP_002393129.1">
    <property type="nucleotide sequence ID" value="NZ_GL454469.1"/>
</dbReference>
<evidence type="ECO:0000313" key="1">
    <source>
        <dbReference type="EMBL" id="EFM82203.1"/>
    </source>
</evidence>
<dbReference type="AlphaFoldDB" id="A0A125W4L8"/>
<organism evidence="1 2">
    <name type="scientific">Enterococcus faecalis TX4248</name>
    <dbReference type="NCBI Taxonomy" id="749495"/>
    <lineage>
        <taxon>Bacteria</taxon>
        <taxon>Bacillati</taxon>
        <taxon>Bacillota</taxon>
        <taxon>Bacilli</taxon>
        <taxon>Lactobacillales</taxon>
        <taxon>Enterococcaceae</taxon>
        <taxon>Enterococcus</taxon>
    </lineage>
</organism>
<protein>
    <submittedName>
        <fullName evidence="1">Uncharacterized protein</fullName>
    </submittedName>
</protein>